<gene>
    <name evidence="2" type="ORF">KME25_22615</name>
</gene>
<dbReference type="PANTHER" id="PTHR36842">
    <property type="entry name" value="PROTEIN TOLB HOMOLOG"/>
    <property type="match status" value="1"/>
</dbReference>
<dbReference type="Gene3D" id="2.120.10.30">
    <property type="entry name" value="TolB, C-terminal domain"/>
    <property type="match status" value="1"/>
</dbReference>
<dbReference type="InterPro" id="IPR011659">
    <property type="entry name" value="WD40"/>
</dbReference>
<reference evidence="2" key="2">
    <citation type="journal article" date="2022" name="Microbiol. Resour. Announc.">
        <title>Metagenome Sequencing to Explore Phylogenomics of Terrestrial Cyanobacteria.</title>
        <authorList>
            <person name="Ward R.D."/>
            <person name="Stajich J.E."/>
            <person name="Johansen J.R."/>
            <person name="Huntemann M."/>
            <person name="Clum A."/>
            <person name="Foster B."/>
            <person name="Foster B."/>
            <person name="Roux S."/>
            <person name="Palaniappan K."/>
            <person name="Varghese N."/>
            <person name="Mukherjee S."/>
            <person name="Reddy T.B.K."/>
            <person name="Daum C."/>
            <person name="Copeland A."/>
            <person name="Chen I.A."/>
            <person name="Ivanova N.N."/>
            <person name="Kyrpides N.C."/>
            <person name="Shapiro N."/>
            <person name="Eloe-Fadrosh E.A."/>
            <person name="Pietrasiak N."/>
        </authorList>
    </citation>
    <scope>NUCLEOTIDE SEQUENCE</scope>
    <source>
        <strain evidence="2">CPER-KK1</strain>
    </source>
</reference>
<proteinExistence type="inferred from homology"/>
<dbReference type="Pfam" id="PF07676">
    <property type="entry name" value="PD40"/>
    <property type="match status" value="3"/>
</dbReference>
<comment type="caution">
    <text evidence="2">The sequence shown here is derived from an EMBL/GenBank/DDBJ whole genome shotgun (WGS) entry which is preliminary data.</text>
</comment>
<dbReference type="InterPro" id="IPR011042">
    <property type="entry name" value="6-blade_b-propeller_TolB-like"/>
</dbReference>
<evidence type="ECO:0000313" key="2">
    <source>
        <dbReference type="EMBL" id="MBW4547203.1"/>
    </source>
</evidence>
<protein>
    <submittedName>
        <fullName evidence="2">PD40 domain-containing protein</fullName>
    </submittedName>
</protein>
<dbReference type="SUPFAM" id="SSF82171">
    <property type="entry name" value="DPP6 N-terminal domain-like"/>
    <property type="match status" value="1"/>
</dbReference>
<name>A0A951PPD2_9CYAN</name>
<accession>A0A951PPD2</accession>
<dbReference type="EMBL" id="JAHHIF010000037">
    <property type="protein sequence ID" value="MBW4547203.1"/>
    <property type="molecule type" value="Genomic_DNA"/>
</dbReference>
<evidence type="ECO:0000256" key="1">
    <source>
        <dbReference type="ARBA" id="ARBA00009820"/>
    </source>
</evidence>
<dbReference type="PANTHER" id="PTHR36842:SF2">
    <property type="entry name" value="SLR0505 PROTEIN"/>
    <property type="match status" value="1"/>
</dbReference>
<organism evidence="2 3">
    <name type="scientific">Symplocastrum torsivum CPER-KK1</name>
    <dbReference type="NCBI Taxonomy" id="450513"/>
    <lineage>
        <taxon>Bacteria</taxon>
        <taxon>Bacillati</taxon>
        <taxon>Cyanobacteriota</taxon>
        <taxon>Cyanophyceae</taxon>
        <taxon>Oscillatoriophycideae</taxon>
        <taxon>Oscillatoriales</taxon>
        <taxon>Microcoleaceae</taxon>
        <taxon>Symplocastrum</taxon>
    </lineage>
</organism>
<dbReference type="AlphaFoldDB" id="A0A951PPD2"/>
<comment type="similarity">
    <text evidence="1">Belongs to the TolB family.</text>
</comment>
<reference evidence="2" key="1">
    <citation type="submission" date="2021-05" db="EMBL/GenBank/DDBJ databases">
        <authorList>
            <person name="Pietrasiak N."/>
            <person name="Ward R."/>
            <person name="Stajich J.E."/>
            <person name="Kurbessoian T."/>
        </authorList>
    </citation>
    <scope>NUCLEOTIDE SEQUENCE</scope>
    <source>
        <strain evidence="2">CPER-KK1</strain>
    </source>
</reference>
<dbReference type="Proteomes" id="UP000753908">
    <property type="component" value="Unassembled WGS sequence"/>
</dbReference>
<evidence type="ECO:0000313" key="3">
    <source>
        <dbReference type="Proteomes" id="UP000753908"/>
    </source>
</evidence>
<sequence>MGFVVACTPVNPIQEPTTLNSRYTDEQPTLSGNGRYVAFVSNRNGDRKIVMYDLERQVFIDLPRLNQQQAIAESPSLSRNGRYMAYISSDQGRSEVAIYDRATKRSEILTRNYRSWVRNPTLSPDGRYVAFETSRRGQWDIEVLDRGPNIELDIPDGSTSFRQ</sequence>